<feature type="compositionally biased region" description="Polar residues" evidence="1">
    <location>
        <begin position="400"/>
        <end position="413"/>
    </location>
</feature>
<accession>A0ABQ5DLZ4</accession>
<dbReference type="Proteomes" id="UP001151760">
    <property type="component" value="Unassembled WGS sequence"/>
</dbReference>
<name>A0ABQ5DLZ4_9ASTR</name>
<gene>
    <name evidence="2" type="ORF">Tco_0939272</name>
</gene>
<feature type="region of interest" description="Disordered" evidence="1">
    <location>
        <begin position="598"/>
        <end position="619"/>
    </location>
</feature>
<protein>
    <submittedName>
        <fullName evidence="2">Uncharacterized protein</fullName>
    </submittedName>
</protein>
<feature type="region of interest" description="Disordered" evidence="1">
    <location>
        <begin position="394"/>
        <end position="436"/>
    </location>
</feature>
<proteinExistence type="predicted"/>
<keyword evidence="3" id="KW-1185">Reference proteome</keyword>
<comment type="caution">
    <text evidence="2">The sequence shown here is derived from an EMBL/GenBank/DDBJ whole genome shotgun (WGS) entry which is preliminary data.</text>
</comment>
<evidence type="ECO:0000256" key="1">
    <source>
        <dbReference type="SAM" id="MobiDB-lite"/>
    </source>
</evidence>
<sequence length="685" mass="77346">MNKDQYAISRGLNTPYLRYEINIIFWKISNVVPTSRNPQYACKKQTVVANSTTEVEYLVASNCCGQVLWIQNLLLDYGDSNEKKLIQMIKIHTDKNVVDLLTKAFDDVWNGMEKLVRMKLELVLSGKPIKPVADEAVLKEKGDSLERAVITASSLKAEQVSGSGPRSQDTTGDIIAQTGFENVSKTSNDSLLAGVNTPRSDEDSMKLKELMDFCTKLQQRVLDLENTKTAQAWEITCLKLRVKKLEKKGGPRTHKLKRLYKVDKSTRMVSSDEASFGDQEDASKQGRKIDDIDKDAEITLVDETQGRYGDDLMFDTSVCDDEEVFAGQDMAKKEINVAEKEVSTADPVTTAGEVVTTASVEVSTASLTKTLTTDDLTLSQTLMEIKSAKPNVKGVVIGEQSESTTRTRPQQLPSKDKGKAIMEEPEKPTKRKDQIRHDEEVAQRLQAQMQAELEEEDRLVRQREEEANIVSWDNVQAMIDADYQMAQQMQAEEQEKLSIEEKSKLFVQLLEARKKHFAAMRAQEKRNKPPTKAQKRKTMSTYLKNMAGYKHNQLKNKSFDDIQKLFDKAMKRVNTFVDMDTELVEGSEVRAEAEIAQESSSKRAGTELEQESIKKQKVDEDKETAELQRLIEVVPDKEEVAIDAIPLATKPPSIVDYKIHKEGKKTYYQIIRADGSSKMYLVLVL</sequence>
<feature type="compositionally biased region" description="Basic and acidic residues" evidence="1">
    <location>
        <begin position="414"/>
        <end position="436"/>
    </location>
</feature>
<feature type="compositionally biased region" description="Basic and acidic residues" evidence="1">
    <location>
        <begin position="600"/>
        <end position="619"/>
    </location>
</feature>
<organism evidence="2 3">
    <name type="scientific">Tanacetum coccineum</name>
    <dbReference type="NCBI Taxonomy" id="301880"/>
    <lineage>
        <taxon>Eukaryota</taxon>
        <taxon>Viridiplantae</taxon>
        <taxon>Streptophyta</taxon>
        <taxon>Embryophyta</taxon>
        <taxon>Tracheophyta</taxon>
        <taxon>Spermatophyta</taxon>
        <taxon>Magnoliopsida</taxon>
        <taxon>eudicotyledons</taxon>
        <taxon>Gunneridae</taxon>
        <taxon>Pentapetalae</taxon>
        <taxon>asterids</taxon>
        <taxon>campanulids</taxon>
        <taxon>Asterales</taxon>
        <taxon>Asteraceae</taxon>
        <taxon>Asteroideae</taxon>
        <taxon>Anthemideae</taxon>
        <taxon>Anthemidinae</taxon>
        <taxon>Tanacetum</taxon>
    </lineage>
</organism>
<reference evidence="2" key="2">
    <citation type="submission" date="2022-01" db="EMBL/GenBank/DDBJ databases">
        <authorList>
            <person name="Yamashiro T."/>
            <person name="Shiraishi A."/>
            <person name="Satake H."/>
            <person name="Nakayama K."/>
        </authorList>
    </citation>
    <scope>NUCLEOTIDE SEQUENCE</scope>
</reference>
<dbReference type="EMBL" id="BQNB010015383">
    <property type="protein sequence ID" value="GJT39407.1"/>
    <property type="molecule type" value="Genomic_DNA"/>
</dbReference>
<evidence type="ECO:0000313" key="3">
    <source>
        <dbReference type="Proteomes" id="UP001151760"/>
    </source>
</evidence>
<evidence type="ECO:0000313" key="2">
    <source>
        <dbReference type="EMBL" id="GJT39407.1"/>
    </source>
</evidence>
<reference evidence="2" key="1">
    <citation type="journal article" date="2022" name="Int. J. Mol. Sci.">
        <title>Draft Genome of Tanacetum Coccineum: Genomic Comparison of Closely Related Tanacetum-Family Plants.</title>
        <authorList>
            <person name="Yamashiro T."/>
            <person name="Shiraishi A."/>
            <person name="Nakayama K."/>
            <person name="Satake H."/>
        </authorList>
    </citation>
    <scope>NUCLEOTIDE SEQUENCE</scope>
</reference>